<reference evidence="2" key="1">
    <citation type="submission" date="2018-02" db="EMBL/GenBank/DDBJ databases">
        <title>Rhizophora mucronata_Transcriptome.</title>
        <authorList>
            <person name="Meera S.P."/>
            <person name="Sreeshan A."/>
            <person name="Augustine A."/>
        </authorList>
    </citation>
    <scope>NUCLEOTIDE SEQUENCE</scope>
    <source>
        <tissue evidence="2">Leaf</tissue>
    </source>
</reference>
<protein>
    <submittedName>
        <fullName evidence="2">Uncharacterized protein</fullName>
    </submittedName>
</protein>
<dbReference type="AlphaFoldDB" id="A0A2P2NM90"/>
<keyword evidence="1" id="KW-0812">Transmembrane</keyword>
<accession>A0A2P2NM90</accession>
<evidence type="ECO:0000256" key="1">
    <source>
        <dbReference type="SAM" id="Phobius"/>
    </source>
</evidence>
<sequence>MDVLFLWRCGLCFFLLILGSIFCVWSFETIFAIGLLTYKSYFATTT</sequence>
<keyword evidence="1" id="KW-1133">Transmembrane helix</keyword>
<evidence type="ECO:0000313" key="2">
    <source>
        <dbReference type="EMBL" id="MBX43585.1"/>
    </source>
</evidence>
<name>A0A2P2NM90_RHIMU</name>
<feature type="transmembrane region" description="Helical" evidence="1">
    <location>
        <begin position="12"/>
        <end position="38"/>
    </location>
</feature>
<dbReference type="EMBL" id="GGEC01063101">
    <property type="protein sequence ID" value="MBX43585.1"/>
    <property type="molecule type" value="Transcribed_RNA"/>
</dbReference>
<keyword evidence="1" id="KW-0472">Membrane</keyword>
<proteinExistence type="predicted"/>
<organism evidence="2">
    <name type="scientific">Rhizophora mucronata</name>
    <name type="common">Asiatic mangrove</name>
    <dbReference type="NCBI Taxonomy" id="61149"/>
    <lineage>
        <taxon>Eukaryota</taxon>
        <taxon>Viridiplantae</taxon>
        <taxon>Streptophyta</taxon>
        <taxon>Embryophyta</taxon>
        <taxon>Tracheophyta</taxon>
        <taxon>Spermatophyta</taxon>
        <taxon>Magnoliopsida</taxon>
        <taxon>eudicotyledons</taxon>
        <taxon>Gunneridae</taxon>
        <taxon>Pentapetalae</taxon>
        <taxon>rosids</taxon>
        <taxon>fabids</taxon>
        <taxon>Malpighiales</taxon>
        <taxon>Rhizophoraceae</taxon>
        <taxon>Rhizophora</taxon>
    </lineage>
</organism>